<evidence type="ECO:0000256" key="8">
    <source>
        <dbReference type="ARBA" id="ARBA00022989"/>
    </source>
</evidence>
<dbReference type="GO" id="GO:0050660">
    <property type="term" value="F:flavin adenine dinucleotide binding"/>
    <property type="evidence" value="ECO:0007669"/>
    <property type="project" value="TreeGrafter"/>
</dbReference>
<dbReference type="EMBL" id="CP041036">
    <property type="protein sequence ID" value="QDE31150.1"/>
    <property type="molecule type" value="Genomic_DNA"/>
</dbReference>
<keyword evidence="5" id="KW-0001">2Fe-2S</keyword>
<dbReference type="GO" id="GO:0046872">
    <property type="term" value="F:metal ion binding"/>
    <property type="evidence" value="ECO:0007669"/>
    <property type="project" value="UniProtKB-KW"/>
</dbReference>
<accession>A0A4Y5YEE3</accession>
<feature type="transmembrane region" description="Helical" evidence="13">
    <location>
        <begin position="110"/>
        <end position="131"/>
    </location>
</feature>
<dbReference type="PANTHER" id="PTHR47354">
    <property type="entry name" value="NADH OXIDOREDUCTASE HCR"/>
    <property type="match status" value="1"/>
</dbReference>
<evidence type="ECO:0000256" key="10">
    <source>
        <dbReference type="ARBA" id="ARBA00023004"/>
    </source>
</evidence>
<dbReference type="Proteomes" id="UP000319809">
    <property type="component" value="Chromosome"/>
</dbReference>
<evidence type="ECO:0000256" key="5">
    <source>
        <dbReference type="ARBA" id="ARBA00022714"/>
    </source>
</evidence>
<dbReference type="Pfam" id="PF08022">
    <property type="entry name" value="FAD_binding_8"/>
    <property type="match status" value="1"/>
</dbReference>
<dbReference type="InterPro" id="IPR017938">
    <property type="entry name" value="Riboflavin_synthase-like_b-brl"/>
</dbReference>
<keyword evidence="8 13" id="KW-1133">Transmembrane helix</keyword>
<evidence type="ECO:0000256" key="11">
    <source>
        <dbReference type="ARBA" id="ARBA00023014"/>
    </source>
</evidence>
<proteinExistence type="predicted"/>
<dbReference type="KEGG" id="spol:FH971_09310"/>
<dbReference type="Gene3D" id="2.40.30.10">
    <property type="entry name" value="Translation factors"/>
    <property type="match status" value="1"/>
</dbReference>
<keyword evidence="9" id="KW-0560">Oxidoreductase</keyword>
<evidence type="ECO:0000256" key="9">
    <source>
        <dbReference type="ARBA" id="ARBA00023002"/>
    </source>
</evidence>
<keyword evidence="3" id="KW-0285">Flavoprotein</keyword>
<evidence type="ECO:0000256" key="2">
    <source>
        <dbReference type="ARBA" id="ARBA00004141"/>
    </source>
</evidence>
<dbReference type="SUPFAM" id="SSF52343">
    <property type="entry name" value="Ferredoxin reductase-like, C-terminal NADP-linked domain"/>
    <property type="match status" value="1"/>
</dbReference>
<feature type="transmembrane region" description="Helical" evidence="13">
    <location>
        <begin position="65"/>
        <end position="89"/>
    </location>
</feature>
<evidence type="ECO:0000256" key="4">
    <source>
        <dbReference type="ARBA" id="ARBA00022692"/>
    </source>
</evidence>
<evidence type="ECO:0000256" key="6">
    <source>
        <dbReference type="ARBA" id="ARBA00022723"/>
    </source>
</evidence>
<gene>
    <name evidence="15" type="ORF">FH971_09310</name>
</gene>
<evidence type="ECO:0000256" key="12">
    <source>
        <dbReference type="ARBA" id="ARBA00023136"/>
    </source>
</evidence>
<dbReference type="InterPro" id="IPR013130">
    <property type="entry name" value="Fe3_Rdtase_TM_dom"/>
</dbReference>
<dbReference type="AlphaFoldDB" id="A0A4Y5YEE3"/>
<dbReference type="GO" id="GO:0051537">
    <property type="term" value="F:2 iron, 2 sulfur cluster binding"/>
    <property type="evidence" value="ECO:0007669"/>
    <property type="project" value="UniProtKB-KW"/>
</dbReference>
<protein>
    <recommendedName>
        <fullName evidence="14">FAD-binding FR-type domain-containing protein</fullName>
    </recommendedName>
</protein>
<dbReference type="SUPFAM" id="SSF63380">
    <property type="entry name" value="Riboflavin synthase domain-like"/>
    <property type="match status" value="1"/>
</dbReference>
<keyword evidence="11" id="KW-0411">Iron-sulfur</keyword>
<keyword evidence="6" id="KW-0479">Metal-binding</keyword>
<comment type="cofactor">
    <cofactor evidence="1">
        <name>FAD</name>
        <dbReference type="ChEBI" id="CHEBI:57692"/>
    </cofactor>
</comment>
<dbReference type="PANTHER" id="PTHR47354:SF8">
    <property type="entry name" value="1,2-PHENYLACETYL-COA EPOXIDASE, SUBUNIT E"/>
    <property type="match status" value="1"/>
</dbReference>
<name>A0A4Y5YEE3_9GAMM</name>
<reference evidence="15 16" key="1">
    <citation type="submission" date="2019-06" db="EMBL/GenBank/DDBJ databases">
        <title>The genome of Shewanella sp. SM1901.</title>
        <authorList>
            <person name="Cha Q."/>
        </authorList>
    </citation>
    <scope>NUCLEOTIDE SEQUENCE [LARGE SCALE GENOMIC DNA]</scope>
    <source>
        <strain evidence="15 16">SM1901</strain>
    </source>
</reference>
<feature type="transmembrane region" description="Helical" evidence="13">
    <location>
        <begin position="181"/>
        <end position="202"/>
    </location>
</feature>
<comment type="subcellular location">
    <subcellularLocation>
        <location evidence="2">Membrane</location>
        <topology evidence="2">Multi-pass membrane protein</topology>
    </subcellularLocation>
</comment>
<keyword evidence="4 13" id="KW-0812">Transmembrane</keyword>
<evidence type="ECO:0000256" key="13">
    <source>
        <dbReference type="SAM" id="Phobius"/>
    </source>
</evidence>
<dbReference type="InterPro" id="IPR013112">
    <property type="entry name" value="FAD-bd_8"/>
</dbReference>
<dbReference type="PROSITE" id="PS51384">
    <property type="entry name" value="FAD_FR"/>
    <property type="match status" value="1"/>
</dbReference>
<evidence type="ECO:0000256" key="3">
    <source>
        <dbReference type="ARBA" id="ARBA00022630"/>
    </source>
</evidence>
<dbReference type="PRINTS" id="PR00410">
    <property type="entry name" value="PHEHYDRXLASE"/>
</dbReference>
<feature type="transmembrane region" description="Helical" evidence="13">
    <location>
        <begin position="214"/>
        <end position="233"/>
    </location>
</feature>
<feature type="transmembrane region" description="Helical" evidence="13">
    <location>
        <begin position="151"/>
        <end position="169"/>
    </location>
</feature>
<keyword evidence="10" id="KW-0408">Iron</keyword>
<dbReference type="InterPro" id="IPR001433">
    <property type="entry name" value="OxRdtase_FAD/NAD-bd"/>
</dbReference>
<sequence length="480" mass="54356">MVFLWCHYTLGDIMNSPISIKTQALNLHLRSLKFTKHKRLACAYLALAIVPFVIAQLLGMEFTGVYSSVLGAVNLIAMMVFFMQFPLAGRLKYLPLFANIDWGITKHKQFGKYLGIFFFLHPILIVLPKGFISIDDLWLSIVSVVTSPNMLTGIIAWLTMAVWVLMSIYKDKLNLRYETWRLLHVIGFAIIATLATLHVTTIGSHGQFNHAFNITWWSLYCVSMALLIYNYFIKPRNIKKHPYAINALEKISECDWKLSIKSKTAQSLNYQAGQFVWINTSGNPYNLEQHPFSIVTASQQHKMISFIIRELGDYTSSLSQLELGATVYIDGPYGNMTLEQANLTRGITLIAGGAGIAPILGLLRQLAEQHDPRPIRLIYANHTLDRMVCLYELIALEQTMVDFKLKLVCEHIENNDLLSGRHLVKGFIDLQQIAASVTTQLETQWTFYVCGPESMLTATTGHFKQLGVANNQIHFEQLAF</sequence>
<keyword evidence="7" id="KW-0274">FAD</keyword>
<dbReference type="InterPro" id="IPR017927">
    <property type="entry name" value="FAD-bd_FR_type"/>
</dbReference>
<feature type="domain" description="FAD-binding FR-type" evidence="14">
    <location>
        <begin position="238"/>
        <end position="339"/>
    </location>
</feature>
<dbReference type="Pfam" id="PF00175">
    <property type="entry name" value="NAD_binding_1"/>
    <property type="match status" value="1"/>
</dbReference>
<evidence type="ECO:0000256" key="7">
    <source>
        <dbReference type="ARBA" id="ARBA00022827"/>
    </source>
</evidence>
<dbReference type="Pfam" id="PF01794">
    <property type="entry name" value="Ferric_reduct"/>
    <property type="match status" value="1"/>
</dbReference>
<dbReference type="InterPro" id="IPR039261">
    <property type="entry name" value="FNR_nucleotide-bd"/>
</dbReference>
<dbReference type="InterPro" id="IPR050415">
    <property type="entry name" value="MRET"/>
</dbReference>
<evidence type="ECO:0000256" key="1">
    <source>
        <dbReference type="ARBA" id="ARBA00001974"/>
    </source>
</evidence>
<organism evidence="15 16">
    <name type="scientific">Shewanella polaris</name>
    <dbReference type="NCBI Taxonomy" id="2588449"/>
    <lineage>
        <taxon>Bacteria</taxon>
        <taxon>Pseudomonadati</taxon>
        <taxon>Pseudomonadota</taxon>
        <taxon>Gammaproteobacteria</taxon>
        <taxon>Alteromonadales</taxon>
        <taxon>Shewanellaceae</taxon>
        <taxon>Shewanella</taxon>
    </lineage>
</organism>
<evidence type="ECO:0000313" key="15">
    <source>
        <dbReference type="EMBL" id="QDE31150.1"/>
    </source>
</evidence>
<dbReference type="Gene3D" id="3.40.50.80">
    <property type="entry name" value="Nucleotide-binding domain of ferredoxin-NADP reductase (FNR) module"/>
    <property type="match status" value="1"/>
</dbReference>
<dbReference type="GO" id="GO:0016491">
    <property type="term" value="F:oxidoreductase activity"/>
    <property type="evidence" value="ECO:0007669"/>
    <property type="project" value="UniProtKB-KW"/>
</dbReference>
<dbReference type="GO" id="GO:0016020">
    <property type="term" value="C:membrane"/>
    <property type="evidence" value="ECO:0007669"/>
    <property type="project" value="UniProtKB-SubCell"/>
</dbReference>
<keyword evidence="16" id="KW-1185">Reference proteome</keyword>
<evidence type="ECO:0000259" key="14">
    <source>
        <dbReference type="PROSITE" id="PS51384"/>
    </source>
</evidence>
<feature type="transmembrane region" description="Helical" evidence="13">
    <location>
        <begin position="40"/>
        <end position="59"/>
    </location>
</feature>
<evidence type="ECO:0000313" key="16">
    <source>
        <dbReference type="Proteomes" id="UP000319809"/>
    </source>
</evidence>
<keyword evidence="12 13" id="KW-0472">Membrane</keyword>